<accession>A0ACC1MUJ4</accession>
<reference evidence="1" key="1">
    <citation type="submission" date="2022-08" db="EMBL/GenBank/DDBJ databases">
        <title>Genome Sequence of Pycnoporus sanguineus.</title>
        <authorList>
            <person name="Buettner E."/>
        </authorList>
    </citation>
    <scope>NUCLEOTIDE SEQUENCE</scope>
    <source>
        <strain evidence="1">CG-C14</strain>
    </source>
</reference>
<organism evidence="1 2">
    <name type="scientific">Trametes sanguinea</name>
    <dbReference type="NCBI Taxonomy" id="158606"/>
    <lineage>
        <taxon>Eukaryota</taxon>
        <taxon>Fungi</taxon>
        <taxon>Dikarya</taxon>
        <taxon>Basidiomycota</taxon>
        <taxon>Agaricomycotina</taxon>
        <taxon>Agaricomycetes</taxon>
        <taxon>Polyporales</taxon>
        <taxon>Polyporaceae</taxon>
        <taxon>Trametes</taxon>
    </lineage>
</organism>
<evidence type="ECO:0000313" key="2">
    <source>
        <dbReference type="Proteomes" id="UP001144978"/>
    </source>
</evidence>
<dbReference type="EMBL" id="JANSHE010005635">
    <property type="protein sequence ID" value="KAJ2970026.1"/>
    <property type="molecule type" value="Genomic_DNA"/>
</dbReference>
<sequence length="348" mass="39798">MFSSFDKLRTVQRQPNKFNAYLHHIAKENNGELLCFLTEEQKNEYVEELKVLKETQQYGLRLTQRSRAQDVNHVCKTIEDLLLGLQVRVGVQAFYCVVRSSLEYQLHPRFFFTNRDLDVFLRGSVRRFEPENIGALAEAFSIAGSDYLSFLRSMTEKVTFLRGEVRELLNSGLASPSGDPNATMSYAQYTRDVQLKYKLTLEGWMYSTLCAPSDLPAIIPVLMDIHDHLVRGDCYFHRLDPSEYLALQAEYEQRAESGQVKPRKKRSDAGKPRAKGKQVAGEVGRASTPRGDGIDDNATTTTTMAMARRMARTATMAMMRRMAHGRRGRRGRRFLLWVTYVGSQHVVH</sequence>
<evidence type="ECO:0000313" key="1">
    <source>
        <dbReference type="EMBL" id="KAJ2970026.1"/>
    </source>
</evidence>
<keyword evidence="2" id="KW-1185">Reference proteome</keyword>
<protein>
    <submittedName>
        <fullName evidence="1">Uncharacterized protein</fullName>
    </submittedName>
</protein>
<comment type="caution">
    <text evidence="1">The sequence shown here is derived from an EMBL/GenBank/DDBJ whole genome shotgun (WGS) entry which is preliminary data.</text>
</comment>
<gene>
    <name evidence="1" type="ORF">NUW54_g12826</name>
</gene>
<name>A0ACC1MUJ4_9APHY</name>
<proteinExistence type="predicted"/>
<dbReference type="Proteomes" id="UP001144978">
    <property type="component" value="Unassembled WGS sequence"/>
</dbReference>